<proteinExistence type="predicted"/>
<dbReference type="EMBL" id="GBRH01270352">
    <property type="protein sequence ID" value="JAD27543.1"/>
    <property type="molecule type" value="Transcribed_RNA"/>
</dbReference>
<evidence type="ECO:0000313" key="1">
    <source>
        <dbReference type="EMBL" id="JAD27543.1"/>
    </source>
</evidence>
<protein>
    <submittedName>
        <fullName evidence="1">Uncharacterized protein</fullName>
    </submittedName>
</protein>
<reference evidence="1" key="1">
    <citation type="submission" date="2014-09" db="EMBL/GenBank/DDBJ databases">
        <authorList>
            <person name="Magalhaes I.L.F."/>
            <person name="Oliveira U."/>
            <person name="Santos F.R."/>
            <person name="Vidigal T.H.D.A."/>
            <person name="Brescovit A.D."/>
            <person name="Santos A.J."/>
        </authorList>
    </citation>
    <scope>NUCLEOTIDE SEQUENCE</scope>
    <source>
        <tissue evidence="1">Shoot tissue taken approximately 20 cm above the soil surface</tissue>
    </source>
</reference>
<reference evidence="1" key="2">
    <citation type="journal article" date="2015" name="Data Brief">
        <title>Shoot transcriptome of the giant reed, Arundo donax.</title>
        <authorList>
            <person name="Barrero R.A."/>
            <person name="Guerrero F.D."/>
            <person name="Moolhuijzen P."/>
            <person name="Goolsby J.A."/>
            <person name="Tidwell J."/>
            <person name="Bellgard S.E."/>
            <person name="Bellgard M.I."/>
        </authorList>
    </citation>
    <scope>NUCLEOTIDE SEQUENCE</scope>
    <source>
        <tissue evidence="1">Shoot tissue taken approximately 20 cm above the soil surface</tissue>
    </source>
</reference>
<accession>A0A0A8YNY4</accession>
<name>A0A0A8YNY4_ARUDO</name>
<dbReference type="AlphaFoldDB" id="A0A0A8YNY4"/>
<sequence length="68" mass="7698">MLWHVVYSCVPRRQAPVASGDQSTRQRLTGAVLTHAVATAPDLCYGKYISTVFRIISYNVWTRNLKMV</sequence>
<organism evidence="1">
    <name type="scientific">Arundo donax</name>
    <name type="common">Giant reed</name>
    <name type="synonym">Donax arundinaceus</name>
    <dbReference type="NCBI Taxonomy" id="35708"/>
    <lineage>
        <taxon>Eukaryota</taxon>
        <taxon>Viridiplantae</taxon>
        <taxon>Streptophyta</taxon>
        <taxon>Embryophyta</taxon>
        <taxon>Tracheophyta</taxon>
        <taxon>Spermatophyta</taxon>
        <taxon>Magnoliopsida</taxon>
        <taxon>Liliopsida</taxon>
        <taxon>Poales</taxon>
        <taxon>Poaceae</taxon>
        <taxon>PACMAD clade</taxon>
        <taxon>Arundinoideae</taxon>
        <taxon>Arundineae</taxon>
        <taxon>Arundo</taxon>
    </lineage>
</organism>